<keyword evidence="2" id="KW-1185">Reference proteome</keyword>
<evidence type="ECO:0000313" key="2">
    <source>
        <dbReference type="Proteomes" id="UP000595140"/>
    </source>
</evidence>
<name>A0A484KW14_9ASTE</name>
<evidence type="ECO:0000313" key="1">
    <source>
        <dbReference type="EMBL" id="VFQ68735.1"/>
    </source>
</evidence>
<protein>
    <submittedName>
        <fullName evidence="1">Uncharacterized protein</fullName>
    </submittedName>
</protein>
<dbReference type="AlphaFoldDB" id="A0A484KW14"/>
<gene>
    <name evidence="1" type="ORF">CCAM_LOCUS10511</name>
</gene>
<proteinExistence type="predicted"/>
<organism evidence="1 2">
    <name type="scientific">Cuscuta campestris</name>
    <dbReference type="NCBI Taxonomy" id="132261"/>
    <lineage>
        <taxon>Eukaryota</taxon>
        <taxon>Viridiplantae</taxon>
        <taxon>Streptophyta</taxon>
        <taxon>Embryophyta</taxon>
        <taxon>Tracheophyta</taxon>
        <taxon>Spermatophyta</taxon>
        <taxon>Magnoliopsida</taxon>
        <taxon>eudicotyledons</taxon>
        <taxon>Gunneridae</taxon>
        <taxon>Pentapetalae</taxon>
        <taxon>asterids</taxon>
        <taxon>lamiids</taxon>
        <taxon>Solanales</taxon>
        <taxon>Convolvulaceae</taxon>
        <taxon>Cuscuteae</taxon>
        <taxon>Cuscuta</taxon>
        <taxon>Cuscuta subgen. Grammica</taxon>
        <taxon>Cuscuta sect. Cleistogrammica</taxon>
    </lineage>
</organism>
<accession>A0A484KW14</accession>
<dbReference type="Proteomes" id="UP000595140">
    <property type="component" value="Unassembled WGS sequence"/>
</dbReference>
<dbReference type="EMBL" id="OOIL02000714">
    <property type="protein sequence ID" value="VFQ68735.1"/>
    <property type="molecule type" value="Genomic_DNA"/>
</dbReference>
<reference evidence="1 2" key="1">
    <citation type="submission" date="2018-04" db="EMBL/GenBank/DDBJ databases">
        <authorList>
            <person name="Vogel A."/>
        </authorList>
    </citation>
    <scope>NUCLEOTIDE SEQUENCE [LARGE SCALE GENOMIC DNA]</scope>
</reference>
<sequence>MCKSMGPCWIEMAQLRPVIAASISPSSEECCVCKRVLIAPRNSPSFVCRIAEPTIESPATDTSVLILGSNLIGHSI</sequence>